<evidence type="ECO:0008006" key="3">
    <source>
        <dbReference type="Google" id="ProtNLM"/>
    </source>
</evidence>
<reference evidence="2" key="1">
    <citation type="journal article" date="2019" name="Int. J. Syst. Evol. Microbiol.">
        <title>The Global Catalogue of Microorganisms (GCM) 10K type strain sequencing project: providing services to taxonomists for standard genome sequencing and annotation.</title>
        <authorList>
            <consortium name="The Broad Institute Genomics Platform"/>
            <consortium name="The Broad Institute Genome Sequencing Center for Infectious Disease"/>
            <person name="Wu L."/>
            <person name="Ma J."/>
        </authorList>
    </citation>
    <scope>NUCLEOTIDE SEQUENCE [LARGE SCALE GENOMIC DNA]</scope>
    <source>
        <strain evidence="2">NBRC 101365</strain>
    </source>
</reference>
<proteinExistence type="predicted"/>
<evidence type="ECO:0000313" key="1">
    <source>
        <dbReference type="EMBL" id="GLS20150.1"/>
    </source>
</evidence>
<dbReference type="Proteomes" id="UP001156882">
    <property type="component" value="Unassembled WGS sequence"/>
</dbReference>
<sequence>MNADHPIQQSSILIYKEAGEWWVCVSEAGQEPYSQEFHSPEFAANYAEGQRIRLGLDKVEDPAPDDRMPL</sequence>
<organism evidence="1 2">
    <name type="scientific">Labrys miyagiensis</name>
    <dbReference type="NCBI Taxonomy" id="346912"/>
    <lineage>
        <taxon>Bacteria</taxon>
        <taxon>Pseudomonadati</taxon>
        <taxon>Pseudomonadota</taxon>
        <taxon>Alphaproteobacteria</taxon>
        <taxon>Hyphomicrobiales</taxon>
        <taxon>Xanthobacteraceae</taxon>
        <taxon>Labrys</taxon>
    </lineage>
</organism>
<gene>
    <name evidence="1" type="ORF">GCM10007874_31670</name>
</gene>
<dbReference type="EMBL" id="BSPC01000027">
    <property type="protein sequence ID" value="GLS20150.1"/>
    <property type="molecule type" value="Genomic_DNA"/>
</dbReference>
<name>A0ABQ6CJ06_9HYPH</name>
<protein>
    <recommendedName>
        <fullName evidence="3">DUF2188 domain-containing protein</fullName>
    </recommendedName>
</protein>
<accession>A0ABQ6CJ06</accession>
<keyword evidence="2" id="KW-1185">Reference proteome</keyword>
<comment type="caution">
    <text evidence="1">The sequence shown here is derived from an EMBL/GenBank/DDBJ whole genome shotgun (WGS) entry which is preliminary data.</text>
</comment>
<evidence type="ECO:0000313" key="2">
    <source>
        <dbReference type="Proteomes" id="UP001156882"/>
    </source>
</evidence>
<dbReference type="RefSeq" id="WP_284313245.1">
    <property type="nucleotide sequence ID" value="NZ_BSPC01000027.1"/>
</dbReference>